<dbReference type="PROSITE" id="PS50943">
    <property type="entry name" value="HTH_CROC1"/>
    <property type="match status" value="1"/>
</dbReference>
<sequence>MAKNSPEKRENLTLKRIEKKLTRPMLAKKVGVSAEHIKSLEYGRVNPSFKLLVKICDALESKADELF</sequence>
<protein>
    <submittedName>
        <fullName evidence="3">DNA-binding XRE family transcriptional regulator</fullName>
    </submittedName>
</protein>
<gene>
    <name evidence="3" type="ORF">DET54_11497</name>
</gene>
<accession>A0ABX9BEW6</accession>
<dbReference type="PANTHER" id="PTHR46558">
    <property type="entry name" value="TRACRIPTIONAL REGULATORY PROTEIN-RELATED-RELATED"/>
    <property type="match status" value="1"/>
</dbReference>
<dbReference type="Gene3D" id="1.10.260.40">
    <property type="entry name" value="lambda repressor-like DNA-binding domains"/>
    <property type="match status" value="1"/>
</dbReference>
<keyword evidence="4" id="KW-1185">Reference proteome</keyword>
<dbReference type="EMBL" id="QLLI01000014">
    <property type="protein sequence ID" value="RAI89629.1"/>
    <property type="molecule type" value="Genomic_DNA"/>
</dbReference>
<evidence type="ECO:0000259" key="2">
    <source>
        <dbReference type="PROSITE" id="PS50943"/>
    </source>
</evidence>
<evidence type="ECO:0000313" key="4">
    <source>
        <dbReference type="Proteomes" id="UP000248827"/>
    </source>
</evidence>
<reference evidence="3 4" key="1">
    <citation type="submission" date="2018-06" db="EMBL/GenBank/DDBJ databases">
        <title>Freshwater and sediment microbial communities from various areas in North America, analyzing microbe dynamics in response to fracking.</title>
        <authorList>
            <person name="Lamendella R."/>
        </authorList>
    </citation>
    <scope>NUCLEOTIDE SEQUENCE [LARGE SCALE GENOMIC DNA]</scope>
    <source>
        <strain evidence="3 4">NG-13</strain>
    </source>
</reference>
<dbReference type="SUPFAM" id="SSF47413">
    <property type="entry name" value="lambda repressor-like DNA-binding domains"/>
    <property type="match status" value="1"/>
</dbReference>
<dbReference type="PANTHER" id="PTHR46558:SF4">
    <property type="entry name" value="DNA-BIDING PHAGE PROTEIN"/>
    <property type="match status" value="1"/>
</dbReference>
<dbReference type="RefSeq" id="WP_181458532.1">
    <property type="nucleotide sequence ID" value="NZ_QLLI01000014.1"/>
</dbReference>
<name>A0ABX9BEW6_9BACL</name>
<dbReference type="InterPro" id="IPR001387">
    <property type="entry name" value="Cro/C1-type_HTH"/>
</dbReference>
<feature type="domain" description="HTH cro/C1-type" evidence="2">
    <location>
        <begin position="12"/>
        <end position="66"/>
    </location>
</feature>
<dbReference type="Pfam" id="PF01381">
    <property type="entry name" value="HTH_3"/>
    <property type="match status" value="1"/>
</dbReference>
<proteinExistence type="predicted"/>
<dbReference type="CDD" id="cd00093">
    <property type="entry name" value="HTH_XRE"/>
    <property type="match status" value="1"/>
</dbReference>
<organism evidence="3 4">
    <name type="scientific">Paenibacillus pabuli</name>
    <dbReference type="NCBI Taxonomy" id="1472"/>
    <lineage>
        <taxon>Bacteria</taxon>
        <taxon>Bacillati</taxon>
        <taxon>Bacillota</taxon>
        <taxon>Bacilli</taxon>
        <taxon>Bacillales</taxon>
        <taxon>Paenibacillaceae</taxon>
        <taxon>Paenibacillus</taxon>
    </lineage>
</organism>
<evidence type="ECO:0000256" key="1">
    <source>
        <dbReference type="ARBA" id="ARBA00023125"/>
    </source>
</evidence>
<dbReference type="SMART" id="SM00530">
    <property type="entry name" value="HTH_XRE"/>
    <property type="match status" value="1"/>
</dbReference>
<dbReference type="Proteomes" id="UP000248827">
    <property type="component" value="Unassembled WGS sequence"/>
</dbReference>
<keyword evidence="1 3" id="KW-0238">DNA-binding</keyword>
<comment type="caution">
    <text evidence="3">The sequence shown here is derived from an EMBL/GenBank/DDBJ whole genome shotgun (WGS) entry which is preliminary data.</text>
</comment>
<dbReference type="InterPro" id="IPR010982">
    <property type="entry name" value="Lambda_DNA-bd_dom_sf"/>
</dbReference>
<dbReference type="GO" id="GO:0003677">
    <property type="term" value="F:DNA binding"/>
    <property type="evidence" value="ECO:0007669"/>
    <property type="project" value="UniProtKB-KW"/>
</dbReference>
<evidence type="ECO:0000313" key="3">
    <source>
        <dbReference type="EMBL" id="RAI89629.1"/>
    </source>
</evidence>